<dbReference type="PROSITE" id="PS50929">
    <property type="entry name" value="ABC_TM1F"/>
    <property type="match status" value="1"/>
</dbReference>
<evidence type="ECO:0000256" key="1">
    <source>
        <dbReference type="ARBA" id="ARBA00004651"/>
    </source>
</evidence>
<feature type="transmembrane region" description="Helical" evidence="7">
    <location>
        <begin position="52"/>
        <end position="76"/>
    </location>
</feature>
<dbReference type="InterPro" id="IPR017871">
    <property type="entry name" value="ABC_transporter-like_CS"/>
</dbReference>
<reference evidence="10 11" key="1">
    <citation type="submission" date="2021-03" db="EMBL/GenBank/DDBJ databases">
        <title>Genomic Encyclopedia of Type Strains, Phase IV (KMG-IV): sequencing the most valuable type-strain genomes for metagenomic binning, comparative biology and taxonomic classification.</title>
        <authorList>
            <person name="Goeker M."/>
        </authorList>
    </citation>
    <scope>NUCLEOTIDE SEQUENCE [LARGE SCALE GENOMIC DNA]</scope>
    <source>
        <strain evidence="10 11">DSM 24004</strain>
    </source>
</reference>
<proteinExistence type="predicted"/>
<keyword evidence="3" id="KW-0547">Nucleotide-binding</keyword>
<protein>
    <submittedName>
        <fullName evidence="10">ATP-binding cassette subfamily B protein</fullName>
    </submittedName>
</protein>
<dbReference type="InterPro" id="IPR003593">
    <property type="entry name" value="AAA+_ATPase"/>
</dbReference>
<dbReference type="Gene3D" id="1.20.1560.10">
    <property type="entry name" value="ABC transporter type 1, transmembrane domain"/>
    <property type="match status" value="1"/>
</dbReference>
<feature type="domain" description="ABC transmembrane type-1" evidence="9">
    <location>
        <begin position="16"/>
        <end position="298"/>
    </location>
</feature>
<evidence type="ECO:0000256" key="5">
    <source>
        <dbReference type="ARBA" id="ARBA00022989"/>
    </source>
</evidence>
<dbReference type="InterPro" id="IPR027417">
    <property type="entry name" value="P-loop_NTPase"/>
</dbReference>
<dbReference type="PANTHER" id="PTHR43394:SF1">
    <property type="entry name" value="ATP-BINDING CASSETTE SUB-FAMILY B MEMBER 10, MITOCHONDRIAL"/>
    <property type="match status" value="1"/>
</dbReference>
<accession>A0ABS4GF49</accession>
<dbReference type="EMBL" id="JAGGKS010000005">
    <property type="protein sequence ID" value="MBP1926157.1"/>
    <property type="molecule type" value="Genomic_DNA"/>
</dbReference>
<evidence type="ECO:0000256" key="3">
    <source>
        <dbReference type="ARBA" id="ARBA00022741"/>
    </source>
</evidence>
<keyword evidence="6 7" id="KW-0472">Membrane</keyword>
<evidence type="ECO:0000256" key="2">
    <source>
        <dbReference type="ARBA" id="ARBA00022692"/>
    </source>
</evidence>
<dbReference type="PROSITE" id="PS50893">
    <property type="entry name" value="ABC_TRANSPORTER_2"/>
    <property type="match status" value="1"/>
</dbReference>
<dbReference type="InterPro" id="IPR039421">
    <property type="entry name" value="Type_1_exporter"/>
</dbReference>
<evidence type="ECO:0000256" key="6">
    <source>
        <dbReference type="ARBA" id="ARBA00023136"/>
    </source>
</evidence>
<feature type="domain" description="ABC transporter" evidence="8">
    <location>
        <begin position="333"/>
        <end position="568"/>
    </location>
</feature>
<organism evidence="10 11">
    <name type="scientific">Sedimentibacter acidaminivorans</name>
    <dbReference type="NCBI Taxonomy" id="913099"/>
    <lineage>
        <taxon>Bacteria</taxon>
        <taxon>Bacillati</taxon>
        <taxon>Bacillota</taxon>
        <taxon>Tissierellia</taxon>
        <taxon>Sedimentibacter</taxon>
    </lineage>
</organism>
<dbReference type="SMART" id="SM00382">
    <property type="entry name" value="AAA"/>
    <property type="match status" value="1"/>
</dbReference>
<evidence type="ECO:0000256" key="4">
    <source>
        <dbReference type="ARBA" id="ARBA00022840"/>
    </source>
</evidence>
<dbReference type="PANTHER" id="PTHR43394">
    <property type="entry name" value="ATP-DEPENDENT PERMEASE MDL1, MITOCHONDRIAL"/>
    <property type="match status" value="1"/>
</dbReference>
<keyword evidence="11" id="KW-1185">Reference proteome</keyword>
<keyword evidence="5 7" id="KW-1133">Transmembrane helix</keyword>
<dbReference type="SUPFAM" id="SSF52540">
    <property type="entry name" value="P-loop containing nucleoside triphosphate hydrolases"/>
    <property type="match status" value="1"/>
</dbReference>
<keyword evidence="4 10" id="KW-0067">ATP-binding</keyword>
<dbReference type="PROSITE" id="PS00211">
    <property type="entry name" value="ABC_TRANSPORTER_1"/>
    <property type="match status" value="1"/>
</dbReference>
<comment type="subcellular location">
    <subcellularLocation>
        <location evidence="1">Cell membrane</location>
        <topology evidence="1">Multi-pass membrane protein</topology>
    </subcellularLocation>
</comment>
<evidence type="ECO:0000256" key="7">
    <source>
        <dbReference type="SAM" id="Phobius"/>
    </source>
</evidence>
<dbReference type="InterPro" id="IPR011527">
    <property type="entry name" value="ABC1_TM_dom"/>
</dbReference>
<gene>
    <name evidence="10" type="ORF">J2Z76_002021</name>
</gene>
<dbReference type="InterPro" id="IPR036640">
    <property type="entry name" value="ABC1_TM_sf"/>
</dbReference>
<dbReference type="SUPFAM" id="SSF90123">
    <property type="entry name" value="ABC transporter transmembrane region"/>
    <property type="match status" value="1"/>
</dbReference>
<name>A0ABS4GF49_9FIRM</name>
<feature type="transmembrane region" description="Helical" evidence="7">
    <location>
        <begin position="125"/>
        <end position="149"/>
    </location>
</feature>
<dbReference type="InterPro" id="IPR003439">
    <property type="entry name" value="ABC_transporter-like_ATP-bd"/>
</dbReference>
<evidence type="ECO:0000313" key="11">
    <source>
        <dbReference type="Proteomes" id="UP001519342"/>
    </source>
</evidence>
<dbReference type="RefSeq" id="WP_209511884.1">
    <property type="nucleotide sequence ID" value="NZ_JAGGKS010000005.1"/>
</dbReference>
<dbReference type="GO" id="GO:0005524">
    <property type="term" value="F:ATP binding"/>
    <property type="evidence" value="ECO:0007669"/>
    <property type="project" value="UniProtKB-KW"/>
</dbReference>
<evidence type="ECO:0000313" key="10">
    <source>
        <dbReference type="EMBL" id="MBP1926157.1"/>
    </source>
</evidence>
<keyword evidence="2 7" id="KW-0812">Transmembrane</keyword>
<feature type="transmembrane region" description="Helical" evidence="7">
    <location>
        <begin position="278"/>
        <end position="296"/>
    </location>
</feature>
<evidence type="ECO:0000259" key="9">
    <source>
        <dbReference type="PROSITE" id="PS50929"/>
    </source>
</evidence>
<dbReference type="Pfam" id="PF00005">
    <property type="entry name" value="ABC_tran"/>
    <property type="match status" value="1"/>
</dbReference>
<sequence length="573" mass="63335">MLKIFKKLKKFSVMIAGVLIFVLLQTLCDLNIPSLMADIVNNGILKNNVPYVISAGIKMLIFTIGIVVFSVLSNLLSSVVSAKFSEKLRNEIFEKVENFSLDEFNKFGTASLITRSTNDVTQIQMVVLVILRMMVMAPIMTLGGIFMAIKTDAGLSWVLMIALPAIVVLVLIVLKFGGKLFASMQVKLDKVNLVMRENLTGIRVIRAFDRIDYEKARFKTANDDLTETAIKANKIMAILMPGILIILNFTTIAIVWFGAKRINIGEMQIGSLMAYIQYASLILFSFVMMSMLFVMVPRAAASAKRINEVLETETTIKEPLDLKYSNDELKGEVEFRNVSFSYSGADEPVLKNISFKASKGEVTAIIGGTGSGKSTLINLIPRFYNVTEGEILVDNVNIKDMSQHYLRNKIGIVPQKAVLFSGTIRDNIKYGKEDATDDEISNALDIAEATEFVSEMESGVDTFIAQGGKNVSGGQKQRLSIARALVRKPEIYIFDDSFSALDSKTDAKVRKSLLSVTKNSAVIIVAQKISSIINADRIIVLDEGVISGIGTHNELMKNNDVYREMASSQLREE</sequence>
<comment type="caution">
    <text evidence="10">The sequence shown here is derived from an EMBL/GenBank/DDBJ whole genome shotgun (WGS) entry which is preliminary data.</text>
</comment>
<feature type="transmembrane region" description="Helical" evidence="7">
    <location>
        <begin position="155"/>
        <end position="174"/>
    </location>
</feature>
<dbReference type="Pfam" id="PF00664">
    <property type="entry name" value="ABC_membrane"/>
    <property type="match status" value="1"/>
</dbReference>
<dbReference type="Gene3D" id="3.40.50.300">
    <property type="entry name" value="P-loop containing nucleotide triphosphate hydrolases"/>
    <property type="match status" value="1"/>
</dbReference>
<dbReference type="Proteomes" id="UP001519342">
    <property type="component" value="Unassembled WGS sequence"/>
</dbReference>
<feature type="transmembrane region" description="Helical" evidence="7">
    <location>
        <begin position="235"/>
        <end position="258"/>
    </location>
</feature>
<evidence type="ECO:0000259" key="8">
    <source>
        <dbReference type="PROSITE" id="PS50893"/>
    </source>
</evidence>
<dbReference type="CDD" id="cd18548">
    <property type="entry name" value="ABC_6TM_Tm287_like"/>
    <property type="match status" value="1"/>
</dbReference>